<proteinExistence type="predicted"/>
<evidence type="ECO:0000259" key="1">
    <source>
        <dbReference type="PROSITE" id="PS50879"/>
    </source>
</evidence>
<dbReference type="SUPFAM" id="SSF53098">
    <property type="entry name" value="Ribonuclease H-like"/>
    <property type="match status" value="1"/>
</dbReference>
<dbReference type="PROSITE" id="PS50879">
    <property type="entry name" value="RNASE_H_1"/>
    <property type="match status" value="1"/>
</dbReference>
<feature type="domain" description="RNase H type-1" evidence="1">
    <location>
        <begin position="1"/>
        <end position="135"/>
    </location>
</feature>
<dbReference type="Proteomes" id="UP000000331">
    <property type="component" value="Segment"/>
</dbReference>
<dbReference type="CDD" id="cd09277">
    <property type="entry name" value="RNase_HI_bacteria_like"/>
    <property type="match status" value="1"/>
</dbReference>
<dbReference type="OrthoDB" id="12378at10239"/>
<organism evidence="2 3">
    <name type="scientific">Brochothrix phage A9</name>
    <dbReference type="NCBI Taxonomy" id="857312"/>
    <lineage>
        <taxon>Viruses</taxon>
        <taxon>Duplodnaviria</taxon>
        <taxon>Heunggongvirae</taxon>
        <taxon>Uroviricota</taxon>
        <taxon>Caudoviricetes</taxon>
        <taxon>Herelleviridae</taxon>
        <taxon>Klumppvirus</taxon>
        <taxon>Klumppvirus A9</taxon>
    </lineage>
</organism>
<dbReference type="InterPro" id="IPR002156">
    <property type="entry name" value="RNaseH_domain"/>
</dbReference>
<dbReference type="Pfam" id="PF00075">
    <property type="entry name" value="RNase_H"/>
    <property type="match status" value="1"/>
</dbReference>
<accession>D9J0S8</accession>
<dbReference type="GeneID" id="10359161"/>
<keyword evidence="3" id="KW-1185">Reference proteome</keyword>
<dbReference type="Gene3D" id="3.30.420.10">
    <property type="entry name" value="Ribonuclease H-like superfamily/Ribonuclease H"/>
    <property type="match status" value="1"/>
</dbReference>
<sequence>MRAYTDGSNIKDEAYSFACVIVDEETDTVVHTMSVKYEDEHKALRNVAGEVKGAIYALSYALSNNYPAIEIRHDYTGVYHWAVKEWRAKQPLPIMYQQIYAGVSDKLEVTFTKVKAHAGDKYNEMADQLAKEALGLKK</sequence>
<dbReference type="GO" id="GO:0004523">
    <property type="term" value="F:RNA-DNA hybrid ribonuclease activity"/>
    <property type="evidence" value="ECO:0007669"/>
    <property type="project" value="InterPro"/>
</dbReference>
<dbReference type="EMBL" id="HM242243">
    <property type="protein sequence ID" value="ADJ53165.1"/>
    <property type="molecule type" value="Genomic_DNA"/>
</dbReference>
<dbReference type="InterPro" id="IPR012337">
    <property type="entry name" value="RNaseH-like_sf"/>
</dbReference>
<dbReference type="GO" id="GO:0003676">
    <property type="term" value="F:nucleic acid binding"/>
    <property type="evidence" value="ECO:0007669"/>
    <property type="project" value="InterPro"/>
</dbReference>
<dbReference type="RefSeq" id="YP_004301464.1">
    <property type="nucleotide sequence ID" value="NC_015253.1"/>
</dbReference>
<evidence type="ECO:0000313" key="2">
    <source>
        <dbReference type="EMBL" id="ADJ53165.1"/>
    </source>
</evidence>
<dbReference type="InterPro" id="IPR036397">
    <property type="entry name" value="RNaseH_sf"/>
</dbReference>
<reference evidence="2 3" key="1">
    <citation type="journal article" date="2010" name="J. Bacteriol.">
        <title>Brochothrix thermosphacta bacteriophages feature heterogeneous and highly mosaic genomes and utilize unique prophage insertion sites.</title>
        <authorList>
            <person name="Kilcher S."/>
            <person name="Loessner M.J."/>
            <person name="Klumpp J."/>
        </authorList>
    </citation>
    <scope>NUCLEOTIDE SEQUENCE [LARGE SCALE GENOMIC DNA]</scope>
</reference>
<dbReference type="KEGG" id="vg:10359161"/>
<protein>
    <submittedName>
        <fullName evidence="2">Gp131</fullName>
    </submittedName>
</protein>
<evidence type="ECO:0000313" key="3">
    <source>
        <dbReference type="Proteomes" id="UP000000331"/>
    </source>
</evidence>
<name>D9J0S8_9CAUD</name>